<feature type="region of interest" description="Disordered" evidence="1">
    <location>
        <begin position="203"/>
        <end position="227"/>
    </location>
</feature>
<dbReference type="EMBL" id="JBJQOH010000003">
    <property type="protein sequence ID" value="KAL3692013.1"/>
    <property type="molecule type" value="Genomic_DNA"/>
</dbReference>
<evidence type="ECO:0000313" key="2">
    <source>
        <dbReference type="EMBL" id="KAL3692013.1"/>
    </source>
</evidence>
<gene>
    <name evidence="2" type="ORF">R1sor_005664</name>
</gene>
<sequence length="294" mass="32698">MGGEEDVCAGGTSRAPSVSRSMVPLALHSVAVAREWLEEVELKTGREVISVKGRIERFGHHGTAIYAGCPTYTKSIHSSQPCGHRYTRARNFYRLKIFLTDETLEELEATAWEATRYFTGMSAEEFGPIQLRGKHTKILERCIGRQWILQISRVQTNRGPYARVERAEPVSKKELFPRESNLLEKEESDLEVKASTPDRQLAAFGEGSPMHSSIERNRVSAGGSVAEESRKVIREGNVEFVWGESRPGGVNVGSTPTVANGFRVYVPARRSRSSEIAECQRDGGASPMWKSGRQ</sequence>
<reference evidence="2 3" key="1">
    <citation type="submission" date="2024-09" db="EMBL/GenBank/DDBJ databases">
        <title>Chromosome-scale assembly of Riccia sorocarpa.</title>
        <authorList>
            <person name="Paukszto L."/>
        </authorList>
    </citation>
    <scope>NUCLEOTIDE SEQUENCE [LARGE SCALE GENOMIC DNA]</scope>
    <source>
        <strain evidence="2">LP-2024</strain>
        <tissue evidence="2">Aerial parts of the thallus</tissue>
    </source>
</reference>
<name>A0ABD3HK61_9MARC</name>
<keyword evidence="3" id="KW-1185">Reference proteome</keyword>
<organism evidence="2 3">
    <name type="scientific">Riccia sorocarpa</name>
    <dbReference type="NCBI Taxonomy" id="122646"/>
    <lineage>
        <taxon>Eukaryota</taxon>
        <taxon>Viridiplantae</taxon>
        <taxon>Streptophyta</taxon>
        <taxon>Embryophyta</taxon>
        <taxon>Marchantiophyta</taxon>
        <taxon>Marchantiopsida</taxon>
        <taxon>Marchantiidae</taxon>
        <taxon>Marchantiales</taxon>
        <taxon>Ricciaceae</taxon>
        <taxon>Riccia</taxon>
    </lineage>
</organism>
<evidence type="ECO:0000256" key="1">
    <source>
        <dbReference type="SAM" id="MobiDB-lite"/>
    </source>
</evidence>
<dbReference type="AlphaFoldDB" id="A0ABD3HK61"/>
<comment type="caution">
    <text evidence="2">The sequence shown here is derived from an EMBL/GenBank/DDBJ whole genome shotgun (WGS) entry which is preliminary data.</text>
</comment>
<dbReference type="InterPro" id="IPR012340">
    <property type="entry name" value="NA-bd_OB-fold"/>
</dbReference>
<accession>A0ABD3HK61</accession>
<feature type="region of interest" description="Disordered" evidence="1">
    <location>
        <begin position="273"/>
        <end position="294"/>
    </location>
</feature>
<dbReference type="Gene3D" id="2.40.50.140">
    <property type="entry name" value="Nucleic acid-binding proteins"/>
    <property type="match status" value="1"/>
</dbReference>
<dbReference type="Proteomes" id="UP001633002">
    <property type="component" value="Unassembled WGS sequence"/>
</dbReference>
<evidence type="ECO:0008006" key="4">
    <source>
        <dbReference type="Google" id="ProtNLM"/>
    </source>
</evidence>
<proteinExistence type="predicted"/>
<evidence type="ECO:0000313" key="3">
    <source>
        <dbReference type="Proteomes" id="UP001633002"/>
    </source>
</evidence>
<protein>
    <recommendedName>
        <fullName evidence="4">Nudix hydrolase domain-containing protein</fullName>
    </recommendedName>
</protein>